<dbReference type="Gene3D" id="1.20.1050.10">
    <property type="match status" value="1"/>
</dbReference>
<dbReference type="SUPFAM" id="SSF52833">
    <property type="entry name" value="Thioredoxin-like"/>
    <property type="match status" value="1"/>
</dbReference>
<dbReference type="CDD" id="cd00570">
    <property type="entry name" value="GST_N_family"/>
    <property type="match status" value="1"/>
</dbReference>
<dbReference type="SFLD" id="SFLDS00019">
    <property type="entry name" value="Glutathione_Transferase_(cytos"/>
    <property type="match status" value="1"/>
</dbReference>
<feature type="signal peptide" evidence="1">
    <location>
        <begin position="1"/>
        <end position="18"/>
    </location>
</feature>
<keyword evidence="1" id="KW-0732">Signal</keyword>
<dbReference type="PROSITE" id="PS50404">
    <property type="entry name" value="GST_NTER"/>
    <property type="match status" value="1"/>
</dbReference>
<evidence type="ECO:0000256" key="1">
    <source>
        <dbReference type="SAM" id="SignalP"/>
    </source>
</evidence>
<dbReference type="InterPro" id="IPR036249">
    <property type="entry name" value="Thioredoxin-like_sf"/>
</dbReference>
<name>A0ABN9RPD0_9DINO</name>
<protein>
    <recommendedName>
        <fullName evidence="2">GST N-terminal domain-containing protein</fullName>
    </recommendedName>
</protein>
<evidence type="ECO:0000259" key="2">
    <source>
        <dbReference type="PROSITE" id="PS50404"/>
    </source>
</evidence>
<reference evidence="3" key="1">
    <citation type="submission" date="2023-10" db="EMBL/GenBank/DDBJ databases">
        <authorList>
            <person name="Chen Y."/>
            <person name="Shah S."/>
            <person name="Dougan E. K."/>
            <person name="Thang M."/>
            <person name="Chan C."/>
        </authorList>
    </citation>
    <scope>NUCLEOTIDE SEQUENCE [LARGE SCALE GENOMIC DNA]</scope>
</reference>
<evidence type="ECO:0000313" key="3">
    <source>
        <dbReference type="EMBL" id="CAK0820217.1"/>
    </source>
</evidence>
<dbReference type="Proteomes" id="UP001189429">
    <property type="component" value="Unassembled WGS sequence"/>
</dbReference>
<keyword evidence="4" id="KW-1185">Reference proteome</keyword>
<organism evidence="3 4">
    <name type="scientific">Prorocentrum cordatum</name>
    <dbReference type="NCBI Taxonomy" id="2364126"/>
    <lineage>
        <taxon>Eukaryota</taxon>
        <taxon>Sar</taxon>
        <taxon>Alveolata</taxon>
        <taxon>Dinophyceae</taxon>
        <taxon>Prorocentrales</taxon>
        <taxon>Prorocentraceae</taxon>
        <taxon>Prorocentrum</taxon>
    </lineage>
</organism>
<feature type="domain" description="GST N-terminal" evidence="2">
    <location>
        <begin position="60"/>
        <end position="143"/>
    </location>
</feature>
<dbReference type="EMBL" id="CAUYUJ010007294">
    <property type="protein sequence ID" value="CAK0820217.1"/>
    <property type="molecule type" value="Genomic_DNA"/>
</dbReference>
<comment type="caution">
    <text evidence="3">The sequence shown here is derived from an EMBL/GenBank/DDBJ whole genome shotgun (WGS) entry which is preliminary data.</text>
</comment>
<dbReference type="InterPro" id="IPR050983">
    <property type="entry name" value="GST_Omega/HSP26"/>
</dbReference>
<accession>A0ABN9RPD0</accession>
<feature type="chain" id="PRO_5046177073" description="GST N-terminal domain-containing protein" evidence="1">
    <location>
        <begin position="19"/>
        <end position="466"/>
    </location>
</feature>
<sequence>MICFLILCMSPPLRDVLSVRPWTSLGEQLSKCYQVPDPAAGPTNAHANLRLFEAGGVPEVTLFRDNHGWCPYCQKVWLFLEEKKVNYDVRKVTMFCYGKKEAWYKKIVPSGMLPALQVKQTGEVVTESDAILARLEQLFGPLGPVPLSHAEVELNRRLERKLFSAWCSWLCRPSWTAEEEAGAKEDFCSVCREVERRIGESLGPFLLSEFGVSDTILCPYIERMQSSLFYYKGFNMRETFPVISAWFSAMEQRSTYQGTKSDHHTHVHDLPPQMGGCYHDANCLKASPSLVEVVKGAMDSVDAPSLNSDSSSLEVDASAFPEPATSRLEAAYRVMRHRQVLAQISPVHSSSPDAFDVGVRAVLTRLLADCSYRHFPDVASVERTGTMDQLPPGGALALLYMRDRLSIPRDMGFWAGRRLRQTLSDVASDYGSAQDWEIYRGDPRWRIPREHRRDADPTPFRAAVKA</sequence>
<dbReference type="Pfam" id="PF13409">
    <property type="entry name" value="GST_N_2"/>
    <property type="match status" value="1"/>
</dbReference>
<dbReference type="InterPro" id="IPR040079">
    <property type="entry name" value="Glutathione_S-Trfase"/>
</dbReference>
<dbReference type="InterPro" id="IPR004045">
    <property type="entry name" value="Glutathione_S-Trfase_N"/>
</dbReference>
<dbReference type="Gene3D" id="3.40.30.10">
    <property type="entry name" value="Glutaredoxin"/>
    <property type="match status" value="1"/>
</dbReference>
<proteinExistence type="predicted"/>
<gene>
    <name evidence="3" type="ORF">PCOR1329_LOCUS21992</name>
</gene>
<dbReference type="InterPro" id="IPR036282">
    <property type="entry name" value="Glutathione-S-Trfase_C_sf"/>
</dbReference>
<dbReference type="SUPFAM" id="SSF47616">
    <property type="entry name" value="GST C-terminal domain-like"/>
    <property type="match status" value="1"/>
</dbReference>
<evidence type="ECO:0000313" key="4">
    <source>
        <dbReference type="Proteomes" id="UP001189429"/>
    </source>
</evidence>
<dbReference type="PANTHER" id="PTHR43968">
    <property type="match status" value="1"/>
</dbReference>
<dbReference type="PANTHER" id="PTHR43968:SF14">
    <property type="entry name" value="GLUTATHIONE S-TRANSFERASE"/>
    <property type="match status" value="1"/>
</dbReference>